<gene>
    <name evidence="1" type="ORF">A3H38_06415</name>
</gene>
<protein>
    <submittedName>
        <fullName evidence="1">Uncharacterized protein</fullName>
    </submittedName>
</protein>
<dbReference type="EMBL" id="METP01000004">
    <property type="protein sequence ID" value="OGC07438.1"/>
    <property type="molecule type" value="Genomic_DNA"/>
</dbReference>
<sequence length="106" mass="11450">MGINQALFSPAGMGSVYGGSSGVDLKTEVKFLDLMKDKMIEEYAEPDGEMTLYGRTLVGEDRYGALGVFLVGKFFQDYTNIVDSLINSVTLQNKIANDLGKLLGSA</sequence>
<comment type="caution">
    <text evidence="1">The sequence shown here is derived from an EMBL/GenBank/DDBJ whole genome shotgun (WGS) entry which is preliminary data.</text>
</comment>
<dbReference type="AlphaFoldDB" id="A0A1F4RH01"/>
<reference evidence="1 2" key="1">
    <citation type="journal article" date="2016" name="Nat. Commun.">
        <title>Thousands of microbial genomes shed light on interconnected biogeochemical processes in an aquifer system.</title>
        <authorList>
            <person name="Anantharaman K."/>
            <person name="Brown C.T."/>
            <person name="Hug L.A."/>
            <person name="Sharon I."/>
            <person name="Castelle C.J."/>
            <person name="Probst A.J."/>
            <person name="Thomas B.C."/>
            <person name="Singh A."/>
            <person name="Wilkins M.J."/>
            <person name="Karaoz U."/>
            <person name="Brodie E.L."/>
            <person name="Williams K.H."/>
            <person name="Hubbard S.S."/>
            <person name="Banfield J.F."/>
        </authorList>
    </citation>
    <scope>NUCLEOTIDE SEQUENCE [LARGE SCALE GENOMIC DNA]</scope>
</reference>
<organism evidence="1 2">
    <name type="scientific">candidate division WOR-1 bacterium RIFCSPLOWO2_02_FULL_46_20</name>
    <dbReference type="NCBI Taxonomy" id="1802567"/>
    <lineage>
        <taxon>Bacteria</taxon>
        <taxon>Bacillati</taxon>
        <taxon>Saganbacteria</taxon>
    </lineage>
</organism>
<evidence type="ECO:0000313" key="2">
    <source>
        <dbReference type="Proteomes" id="UP000176938"/>
    </source>
</evidence>
<accession>A0A1F4RH01</accession>
<evidence type="ECO:0000313" key="1">
    <source>
        <dbReference type="EMBL" id="OGC07438.1"/>
    </source>
</evidence>
<proteinExistence type="predicted"/>
<dbReference type="Proteomes" id="UP000176938">
    <property type="component" value="Unassembled WGS sequence"/>
</dbReference>
<name>A0A1F4RH01_UNCSA</name>